<evidence type="ECO:0000313" key="2">
    <source>
        <dbReference type="EMBL" id="MFI2472329.1"/>
    </source>
</evidence>
<dbReference type="EMBL" id="JBIRYO010000001">
    <property type="protein sequence ID" value="MFI2472329.1"/>
    <property type="molecule type" value="Genomic_DNA"/>
</dbReference>
<accession>A0ABW7WU31</accession>
<sequence>MSAIPGGVIASKGVAGDGREMFIEVDRPAEVDGGARCGFRIDGRGEWSVPGVDGLAALYAALLRVGELLAQAKAAAGHIRFAGPAERGVPMSAVEEAVIGVDGIVAGRAFEFDGREHTVWIGRPFAHENGSIMLCPFVVDDREQAVASGWDGIGALLTALRMISAWLCLPEDWPLTCPPLRADTTST</sequence>
<dbReference type="Proteomes" id="UP001611415">
    <property type="component" value="Unassembled WGS sequence"/>
</dbReference>
<feature type="domain" description="DUF6968" evidence="1">
    <location>
        <begin position="17"/>
        <end position="91"/>
    </location>
</feature>
<dbReference type="Pfam" id="PF22302">
    <property type="entry name" value="DUF6968"/>
    <property type="match status" value="1"/>
</dbReference>
<organism evidence="2 3">
    <name type="scientific">Nocardia xishanensis</name>
    <dbReference type="NCBI Taxonomy" id="238964"/>
    <lineage>
        <taxon>Bacteria</taxon>
        <taxon>Bacillati</taxon>
        <taxon>Actinomycetota</taxon>
        <taxon>Actinomycetes</taxon>
        <taxon>Mycobacteriales</taxon>
        <taxon>Nocardiaceae</taxon>
        <taxon>Nocardia</taxon>
    </lineage>
</organism>
<evidence type="ECO:0000313" key="3">
    <source>
        <dbReference type="Proteomes" id="UP001611415"/>
    </source>
</evidence>
<comment type="caution">
    <text evidence="2">The sequence shown here is derived from an EMBL/GenBank/DDBJ whole genome shotgun (WGS) entry which is preliminary data.</text>
</comment>
<dbReference type="RefSeq" id="WP_357400422.1">
    <property type="nucleotide sequence ID" value="NZ_JBEYCD010000001.1"/>
</dbReference>
<proteinExistence type="predicted"/>
<protein>
    <submittedName>
        <fullName evidence="2">DUF6968 family protein</fullName>
    </submittedName>
</protein>
<keyword evidence="3" id="KW-1185">Reference proteome</keyword>
<dbReference type="InterPro" id="IPR054241">
    <property type="entry name" value="DUF6968"/>
</dbReference>
<evidence type="ECO:0000259" key="1">
    <source>
        <dbReference type="Pfam" id="PF22302"/>
    </source>
</evidence>
<name>A0ABW7WU31_9NOCA</name>
<gene>
    <name evidence="2" type="ORF">ACH49W_03035</name>
</gene>
<reference evidence="2 3" key="1">
    <citation type="submission" date="2024-10" db="EMBL/GenBank/DDBJ databases">
        <title>The Natural Products Discovery Center: Release of the First 8490 Sequenced Strains for Exploring Actinobacteria Biosynthetic Diversity.</title>
        <authorList>
            <person name="Kalkreuter E."/>
            <person name="Kautsar S.A."/>
            <person name="Yang D."/>
            <person name="Bader C.D."/>
            <person name="Teijaro C.N."/>
            <person name="Fluegel L."/>
            <person name="Davis C.M."/>
            <person name="Simpson J.R."/>
            <person name="Lauterbach L."/>
            <person name="Steele A.D."/>
            <person name="Gui C."/>
            <person name="Meng S."/>
            <person name="Li G."/>
            <person name="Viehrig K."/>
            <person name="Ye F."/>
            <person name="Su P."/>
            <person name="Kiefer A.F."/>
            <person name="Nichols A."/>
            <person name="Cepeda A.J."/>
            <person name="Yan W."/>
            <person name="Fan B."/>
            <person name="Jiang Y."/>
            <person name="Adhikari A."/>
            <person name="Zheng C.-J."/>
            <person name="Schuster L."/>
            <person name="Cowan T.M."/>
            <person name="Smanski M.J."/>
            <person name="Chevrette M.G."/>
            <person name="De Carvalho L.P.S."/>
            <person name="Shen B."/>
        </authorList>
    </citation>
    <scope>NUCLEOTIDE SEQUENCE [LARGE SCALE GENOMIC DNA]</scope>
    <source>
        <strain evidence="2 3">NPDC019275</strain>
    </source>
</reference>